<gene>
    <name evidence="2" type="ORF">SDC9_80058</name>
</gene>
<proteinExistence type="predicted"/>
<evidence type="ECO:0000313" key="2">
    <source>
        <dbReference type="EMBL" id="MPM33482.1"/>
    </source>
</evidence>
<feature type="domain" description="Bro-N" evidence="1">
    <location>
        <begin position="1"/>
        <end position="104"/>
    </location>
</feature>
<accession>A0A644YYD5</accession>
<dbReference type="PROSITE" id="PS51750">
    <property type="entry name" value="BRO_N"/>
    <property type="match status" value="1"/>
</dbReference>
<dbReference type="InterPro" id="IPR018878">
    <property type="entry name" value="ORF6C_dom"/>
</dbReference>
<dbReference type="Pfam" id="PF10552">
    <property type="entry name" value="ORF6C"/>
    <property type="match status" value="1"/>
</dbReference>
<sequence>MNELQIFNFESNEVRTMLVNEEPFFVANDVAKTLGYANTSDATNKHCKKGFMAWGSDSLGRPQQFKLIPESDVYRLVFRSKLPEAEKFENWVTEEVLPSIRKKGFYEIPKDPMDALRLMFQATEHTQEKVNQVDARVIHLEQNVKLDPGEYTYIGKSISRKVYQIGKERAYSMNREQKEELFKAINKEIAEITGVRTRTQLRQKDYKKVIEFIDDWEPSKATSMLVKNYEQMEMEV</sequence>
<dbReference type="PANTHER" id="PTHR36180">
    <property type="entry name" value="DNA-BINDING PROTEIN-RELATED-RELATED"/>
    <property type="match status" value="1"/>
</dbReference>
<protein>
    <recommendedName>
        <fullName evidence="1">Bro-N domain-containing protein</fullName>
    </recommendedName>
</protein>
<dbReference type="InterPro" id="IPR003497">
    <property type="entry name" value="BRO_N_domain"/>
</dbReference>
<comment type="caution">
    <text evidence="2">The sequence shown here is derived from an EMBL/GenBank/DDBJ whole genome shotgun (WGS) entry which is preliminary data.</text>
</comment>
<dbReference type="AlphaFoldDB" id="A0A644YYD5"/>
<dbReference type="SMART" id="SM01040">
    <property type="entry name" value="Bro-N"/>
    <property type="match status" value="1"/>
</dbReference>
<dbReference type="Pfam" id="PF02498">
    <property type="entry name" value="Bro-N"/>
    <property type="match status" value="1"/>
</dbReference>
<dbReference type="EMBL" id="VSSQ01006673">
    <property type="protein sequence ID" value="MPM33482.1"/>
    <property type="molecule type" value="Genomic_DNA"/>
</dbReference>
<organism evidence="2">
    <name type="scientific">bioreactor metagenome</name>
    <dbReference type="NCBI Taxonomy" id="1076179"/>
    <lineage>
        <taxon>unclassified sequences</taxon>
        <taxon>metagenomes</taxon>
        <taxon>ecological metagenomes</taxon>
    </lineage>
</organism>
<dbReference type="PANTHER" id="PTHR36180:SF2">
    <property type="entry name" value="BRO FAMILY PROTEIN"/>
    <property type="match status" value="1"/>
</dbReference>
<name>A0A644YYD5_9ZZZZ</name>
<reference evidence="2" key="1">
    <citation type="submission" date="2019-08" db="EMBL/GenBank/DDBJ databases">
        <authorList>
            <person name="Kucharzyk K."/>
            <person name="Murdoch R.W."/>
            <person name="Higgins S."/>
            <person name="Loffler F."/>
        </authorList>
    </citation>
    <scope>NUCLEOTIDE SEQUENCE</scope>
</reference>
<evidence type="ECO:0000259" key="1">
    <source>
        <dbReference type="PROSITE" id="PS51750"/>
    </source>
</evidence>